<keyword evidence="7" id="KW-0275">Fatty acid biosynthesis</keyword>
<dbReference type="CDD" id="cd00586">
    <property type="entry name" value="4HBT"/>
    <property type="match status" value="2"/>
</dbReference>
<dbReference type="Pfam" id="PF01643">
    <property type="entry name" value="Acyl-ACP_TE"/>
    <property type="match status" value="1"/>
</dbReference>
<evidence type="ECO:0000259" key="9">
    <source>
        <dbReference type="Pfam" id="PF20791"/>
    </source>
</evidence>
<dbReference type="Proteomes" id="UP000294668">
    <property type="component" value="Unassembled WGS sequence"/>
</dbReference>
<dbReference type="AlphaFoldDB" id="A0A224VFF3"/>
<dbReference type="GO" id="GO:0000036">
    <property type="term" value="F:acyl carrier activity"/>
    <property type="evidence" value="ECO:0007669"/>
    <property type="project" value="TreeGrafter"/>
</dbReference>
<comment type="similarity">
    <text evidence="1">Belongs to the acyl-ACP thioesterase family.</text>
</comment>
<evidence type="ECO:0000256" key="1">
    <source>
        <dbReference type="ARBA" id="ARBA00006500"/>
    </source>
</evidence>
<evidence type="ECO:0000256" key="6">
    <source>
        <dbReference type="ARBA" id="ARBA00023098"/>
    </source>
</evidence>
<comment type="caution">
    <text evidence="10">The sequence shown here is derived from an EMBL/GenBank/DDBJ whole genome shotgun (WGS) entry which is preliminary data.</text>
</comment>
<accession>A0A224VFF3</accession>
<reference evidence="10 12" key="1">
    <citation type="journal article" date="2017" name="Biosci Microbiota Food Health">
        <title>Genomic characterization reconfirms the taxonomic status of Lactobacillus parakefiri.</title>
        <authorList>
            <person name="Tanizawa Y."/>
            <person name="Kobayashi H."/>
            <person name="Kaminuma E."/>
            <person name="Sakamoto M."/>
            <person name="Ohkuma M."/>
            <person name="Nakamura Y."/>
            <person name="Arita M."/>
            <person name="Tohno M."/>
        </authorList>
    </citation>
    <scope>NUCLEOTIDE SEQUENCE [LARGE SCALE GENOMIC DNA]</scope>
    <source>
        <strain evidence="10 12">JCM 8573</strain>
    </source>
</reference>
<reference evidence="11" key="3">
    <citation type="submission" date="2019-02" db="EMBL/GenBank/DDBJ databases">
        <authorList>
            <person name="Buron G."/>
            <person name="Chaylann A."/>
            <person name="Dolejs I."/>
            <person name="Forster J."/>
            <person name="Miks M.H."/>
        </authorList>
    </citation>
    <scope>NUCLEOTIDE SEQUENCE</scope>
    <source>
        <strain evidence="11">DSM 10551</strain>
    </source>
</reference>
<dbReference type="OrthoDB" id="9801517at2"/>
<proteinExistence type="inferred from homology"/>
<sequence length="259" mass="29971">MPAHSFSELHTIPFYECNVNNRISIPMLINILILASEHQNENLGLDQTYLIDHYDVGWVVTSYSIHINQLPRKDSVVKMTTRGTSYNRYFAFREFWLHDQDGQELVKVESIWVLMNEQTRKITPIDDTIIAPYQSEKVKRVPRLTRPERIESGADVSAKEYQVRWSDIDFNGHVNNSRYPEWMLDSLPMAFLNEHEPGNIDIRFENEVKYGNRVTSSVLVDSSDNAKIKTVHEIKSNDVLSASATIIWKEIKAKGNDQS</sequence>
<dbReference type="InterPro" id="IPR029069">
    <property type="entry name" value="HotDog_dom_sf"/>
</dbReference>
<dbReference type="PANTHER" id="PTHR31727:SF6">
    <property type="entry name" value="OLEOYL-ACYL CARRIER PROTEIN THIOESTERASE 1, CHLOROPLASTIC"/>
    <property type="match status" value="1"/>
</dbReference>
<organism evidence="10 12">
    <name type="scientific">Lentilactobacillus parakefiri</name>
    <dbReference type="NCBI Taxonomy" id="152332"/>
    <lineage>
        <taxon>Bacteria</taxon>
        <taxon>Bacillati</taxon>
        <taxon>Bacillota</taxon>
        <taxon>Bacilli</taxon>
        <taxon>Lactobacillales</taxon>
        <taxon>Lactobacillaceae</taxon>
        <taxon>Lentilactobacillus</taxon>
    </lineage>
</organism>
<evidence type="ECO:0000313" key="11">
    <source>
        <dbReference type="EMBL" id="TDG90691.1"/>
    </source>
</evidence>
<dbReference type="Pfam" id="PF20791">
    <property type="entry name" value="Acyl-ACP_TE_C"/>
    <property type="match status" value="1"/>
</dbReference>
<dbReference type="InterPro" id="IPR049427">
    <property type="entry name" value="Acyl-ACP_TE_C"/>
</dbReference>
<gene>
    <name evidence="10" type="primary">fatA</name>
    <name evidence="11" type="ORF">C5L28_000406</name>
    <name evidence="10" type="ORF">LPKJCM_00041</name>
</gene>
<keyword evidence="4" id="KW-0276">Fatty acid metabolism</keyword>
<evidence type="ECO:0000256" key="4">
    <source>
        <dbReference type="ARBA" id="ARBA00022832"/>
    </source>
</evidence>
<evidence type="ECO:0000313" key="10">
    <source>
        <dbReference type="EMBL" id="GAW70970.1"/>
    </source>
</evidence>
<keyword evidence="3" id="KW-0378">Hydrolase</keyword>
<evidence type="ECO:0000256" key="2">
    <source>
        <dbReference type="ARBA" id="ARBA00022516"/>
    </source>
</evidence>
<dbReference type="EMBL" id="BDGB01000002">
    <property type="protein sequence ID" value="GAW70970.1"/>
    <property type="molecule type" value="Genomic_DNA"/>
</dbReference>
<evidence type="ECO:0000313" key="13">
    <source>
        <dbReference type="Proteomes" id="UP000294668"/>
    </source>
</evidence>
<dbReference type="InterPro" id="IPR002864">
    <property type="entry name" value="Acyl-ACP_thioesterase_NHD"/>
</dbReference>
<keyword evidence="13" id="KW-1185">Reference proteome</keyword>
<dbReference type="Proteomes" id="UP000214739">
    <property type="component" value="Unassembled WGS sequence"/>
</dbReference>
<evidence type="ECO:0000256" key="7">
    <source>
        <dbReference type="ARBA" id="ARBA00023160"/>
    </source>
</evidence>
<dbReference type="RefSeq" id="WP_057962660.1">
    <property type="nucleotide sequence ID" value="NZ_BAAAXO010000031.1"/>
</dbReference>
<feature type="domain" description="Acyl-ACP thioesterase-like C-terminal" evidence="9">
    <location>
        <begin position="155"/>
        <end position="250"/>
    </location>
</feature>
<evidence type="ECO:0000256" key="3">
    <source>
        <dbReference type="ARBA" id="ARBA00022801"/>
    </source>
</evidence>
<keyword evidence="6" id="KW-0443">Lipid metabolism</keyword>
<protein>
    <submittedName>
        <fullName evidence="10">Acyl-ACP thioesterase</fullName>
    </submittedName>
</protein>
<dbReference type="PANTHER" id="PTHR31727">
    <property type="entry name" value="OLEOYL-ACYL CARRIER PROTEIN THIOESTERASE 1, CHLOROPLASTIC"/>
    <property type="match status" value="1"/>
</dbReference>
<evidence type="ECO:0000313" key="12">
    <source>
        <dbReference type="Proteomes" id="UP000214739"/>
    </source>
</evidence>
<keyword evidence="5" id="KW-0809">Transit peptide</keyword>
<dbReference type="Gene3D" id="3.10.129.10">
    <property type="entry name" value="Hotdog Thioesterase"/>
    <property type="match status" value="1"/>
</dbReference>
<evidence type="ECO:0000259" key="8">
    <source>
        <dbReference type="Pfam" id="PF01643"/>
    </source>
</evidence>
<reference evidence="11 13" key="2">
    <citation type="journal article" date="2019" name="Appl. Microbiol. Biotechnol.">
        <title>Uncovering carbohydrate metabolism through a genotype-phenotype association study of 56 lactic acid bacteria genomes.</title>
        <authorList>
            <person name="Buron-Moles G."/>
            <person name="Chailyan A."/>
            <person name="Dolejs I."/>
            <person name="Forster J."/>
            <person name="Miks M.H."/>
        </authorList>
    </citation>
    <scope>NUCLEOTIDE SEQUENCE [LARGE SCALE GENOMIC DNA]</scope>
    <source>
        <strain evidence="11 13">DSM 10551</strain>
    </source>
</reference>
<dbReference type="GO" id="GO:0016297">
    <property type="term" value="F:fatty acyl-[ACP] hydrolase activity"/>
    <property type="evidence" value="ECO:0007669"/>
    <property type="project" value="InterPro"/>
</dbReference>
<dbReference type="InterPro" id="IPR045023">
    <property type="entry name" value="FATA/B"/>
</dbReference>
<feature type="domain" description="Acyl-ACP thioesterase N-terminal hotdog" evidence="8">
    <location>
        <begin position="5"/>
        <end position="133"/>
    </location>
</feature>
<dbReference type="EMBL" id="PUFL01000063">
    <property type="protein sequence ID" value="TDG90691.1"/>
    <property type="molecule type" value="Genomic_DNA"/>
</dbReference>
<keyword evidence="2" id="KW-0444">Lipid biosynthesis</keyword>
<name>A0A224VFF3_9LACO</name>
<evidence type="ECO:0000256" key="5">
    <source>
        <dbReference type="ARBA" id="ARBA00022946"/>
    </source>
</evidence>
<dbReference type="SUPFAM" id="SSF54637">
    <property type="entry name" value="Thioesterase/thiol ester dehydrase-isomerase"/>
    <property type="match status" value="2"/>
</dbReference>